<dbReference type="PROSITE" id="PS51257">
    <property type="entry name" value="PROKAR_LIPOPROTEIN"/>
    <property type="match status" value="1"/>
</dbReference>
<feature type="signal peptide" evidence="1">
    <location>
        <begin position="1"/>
        <end position="22"/>
    </location>
</feature>
<evidence type="ECO:0000313" key="2">
    <source>
        <dbReference type="EMBL" id="HIW85694.1"/>
    </source>
</evidence>
<evidence type="ECO:0000256" key="1">
    <source>
        <dbReference type="SAM" id="SignalP"/>
    </source>
</evidence>
<accession>A0A9D1UFA9</accession>
<sequence length="143" mass="15877">MKKTKLLSVVLLLAAVISLAFSGCSDYDPNATVDQALIKDAAAVNLIKSYSTQELGLDGDWEDYGFEGYMQDPYNIKSGRYKGNYFEVRIGNKIENEDGTLNFDIAGYYLIRFDGGLILRYEPGSEEYTVIDEPDTSALTTAQ</sequence>
<protein>
    <recommendedName>
        <fullName evidence="4">DUF4830 domain-containing protein</fullName>
    </recommendedName>
</protein>
<evidence type="ECO:0008006" key="4">
    <source>
        <dbReference type="Google" id="ProtNLM"/>
    </source>
</evidence>
<reference evidence="2" key="1">
    <citation type="journal article" date="2021" name="PeerJ">
        <title>Extensive microbial diversity within the chicken gut microbiome revealed by metagenomics and culture.</title>
        <authorList>
            <person name="Gilroy R."/>
            <person name="Ravi A."/>
            <person name="Getino M."/>
            <person name="Pursley I."/>
            <person name="Horton D.L."/>
            <person name="Alikhan N.F."/>
            <person name="Baker D."/>
            <person name="Gharbi K."/>
            <person name="Hall N."/>
            <person name="Watson M."/>
            <person name="Adriaenssens E.M."/>
            <person name="Foster-Nyarko E."/>
            <person name="Jarju S."/>
            <person name="Secka A."/>
            <person name="Antonio M."/>
            <person name="Oren A."/>
            <person name="Chaudhuri R.R."/>
            <person name="La Ragione R."/>
            <person name="Hildebrand F."/>
            <person name="Pallen M.J."/>
        </authorList>
    </citation>
    <scope>NUCLEOTIDE SEQUENCE</scope>
    <source>
        <strain evidence="2">421</strain>
    </source>
</reference>
<feature type="chain" id="PRO_5038867237" description="DUF4830 domain-containing protein" evidence="1">
    <location>
        <begin position="23"/>
        <end position="143"/>
    </location>
</feature>
<proteinExistence type="predicted"/>
<name>A0A9D1UFA9_9FIRM</name>
<dbReference type="AlphaFoldDB" id="A0A9D1UFA9"/>
<dbReference type="Proteomes" id="UP000824205">
    <property type="component" value="Unassembled WGS sequence"/>
</dbReference>
<reference evidence="2" key="2">
    <citation type="submission" date="2021-04" db="EMBL/GenBank/DDBJ databases">
        <authorList>
            <person name="Gilroy R."/>
        </authorList>
    </citation>
    <scope>NUCLEOTIDE SEQUENCE</scope>
    <source>
        <strain evidence="2">421</strain>
    </source>
</reference>
<keyword evidence="1" id="KW-0732">Signal</keyword>
<dbReference type="EMBL" id="DXGE01000018">
    <property type="protein sequence ID" value="HIW85694.1"/>
    <property type="molecule type" value="Genomic_DNA"/>
</dbReference>
<organism evidence="2 3">
    <name type="scientific">Candidatus Eubacterium faecipullorum</name>
    <dbReference type="NCBI Taxonomy" id="2838571"/>
    <lineage>
        <taxon>Bacteria</taxon>
        <taxon>Bacillati</taxon>
        <taxon>Bacillota</taxon>
        <taxon>Clostridia</taxon>
        <taxon>Eubacteriales</taxon>
        <taxon>Eubacteriaceae</taxon>
        <taxon>Eubacterium</taxon>
    </lineage>
</organism>
<comment type="caution">
    <text evidence="2">The sequence shown here is derived from an EMBL/GenBank/DDBJ whole genome shotgun (WGS) entry which is preliminary data.</text>
</comment>
<evidence type="ECO:0000313" key="3">
    <source>
        <dbReference type="Proteomes" id="UP000824205"/>
    </source>
</evidence>
<gene>
    <name evidence="2" type="ORF">IAA48_04285</name>
</gene>